<dbReference type="HOGENOM" id="CLU_098620_0_0_14"/>
<proteinExistence type="predicted"/>
<dbReference type="EMBL" id="CP003199">
    <property type="protein sequence ID" value="AEW45125.1"/>
    <property type="molecule type" value="Genomic_DNA"/>
</dbReference>
<protein>
    <submittedName>
        <fullName evidence="1">Uncharacterized protein</fullName>
    </submittedName>
</protein>
<gene>
    <name evidence="1" type="ordered locus">MHC_01295</name>
</gene>
<name>H6N653_MYCHN</name>
<reference evidence="1 2" key="1">
    <citation type="journal article" date="2012" name="J. Bacteriol.">
        <title>Complete genome sequence of Mycoplasma haemocanis strain Illinois.</title>
        <authorList>
            <person name="do Nascimento N.C."/>
            <person name="Guimaraes A.M."/>
            <person name="Santos A.P."/>
            <person name="Sanmiguel P.J."/>
            <person name="Messick J.B."/>
        </authorList>
    </citation>
    <scope>NUCLEOTIDE SEQUENCE [LARGE SCALE GENOMIC DNA]</scope>
    <source>
        <strain evidence="1 2">Illinois</strain>
    </source>
</reference>
<evidence type="ECO:0000313" key="1">
    <source>
        <dbReference type="EMBL" id="AEW45125.1"/>
    </source>
</evidence>
<keyword evidence="2" id="KW-1185">Reference proteome</keyword>
<sequence length="223" mass="24569">MTLLTKAVFVTAVVGTATGGGIYFGSDLFKSTPVNISSLMKEVDPQRRLITTSEAGDDYWKAAYKSYRESGKDVWGLGVGSSISQELIDATSEFIAKCKSNGQLNVYGKDDPLYRQVLAYCTRNTTVRDLIEEGKTGRRLLDASANGSDKETGWEDAWKAYRTQNNVGGGSGKNPWGVEGWESKRAGDTLPTNYKTKCAEKAKQPAYKLDDENYRNVLAWCTK</sequence>
<organism evidence="1 2">
    <name type="scientific">Mycoplasma haemocanis (strain Illinois)</name>
    <dbReference type="NCBI Taxonomy" id="1111676"/>
    <lineage>
        <taxon>Bacteria</taxon>
        <taxon>Bacillati</taxon>
        <taxon>Mycoplasmatota</taxon>
        <taxon>Mollicutes</taxon>
        <taxon>Mycoplasmataceae</taxon>
        <taxon>Mycoplasma</taxon>
    </lineage>
</organism>
<dbReference type="Proteomes" id="UP000009135">
    <property type="component" value="Chromosome"/>
</dbReference>
<dbReference type="KEGG" id="mhe:MHC_01295"/>
<dbReference type="OrthoDB" id="9823494at2"/>
<dbReference type="STRING" id="1111676.MHC_01295"/>
<evidence type="ECO:0000313" key="2">
    <source>
        <dbReference type="Proteomes" id="UP000009135"/>
    </source>
</evidence>
<accession>H6N653</accession>
<dbReference type="AlphaFoldDB" id="H6N653"/>